<accession>A0ABY1Z4M1</accession>
<sequence length="77" mass="8922">MSIEQSPLHPGQAQPAPGRTIAGPWPSYAGFTHLPDRERWLLYESAKRNRYELETQGFEMAENYDAFVQRVTRELDI</sequence>
<organism evidence="2 3">
    <name type="scientific">Phytopseudomonas dryadis</name>
    <dbReference type="NCBI Taxonomy" id="2487520"/>
    <lineage>
        <taxon>Bacteria</taxon>
        <taxon>Pseudomonadati</taxon>
        <taxon>Pseudomonadota</taxon>
        <taxon>Gammaproteobacteria</taxon>
        <taxon>Pseudomonadales</taxon>
        <taxon>Pseudomonadaceae</taxon>
        <taxon>Phytopseudomonas</taxon>
    </lineage>
</organism>
<evidence type="ECO:0000313" key="3">
    <source>
        <dbReference type="Proteomes" id="UP000291334"/>
    </source>
</evidence>
<name>A0ABY1Z4M1_9GAMM</name>
<keyword evidence="3" id="KW-1185">Reference proteome</keyword>
<reference evidence="2 3" key="1">
    <citation type="submission" date="2018-06" db="EMBL/GenBank/DDBJ databases">
        <title>Three novel Pseudomonas species isolated from symptomatic oak.</title>
        <authorList>
            <person name="Bueno-Gonzalez V."/>
            <person name="Brady C."/>
        </authorList>
    </citation>
    <scope>NUCLEOTIDE SEQUENCE [LARGE SCALE GENOMIC DNA]</scope>
    <source>
        <strain evidence="2 3">P26B</strain>
    </source>
</reference>
<dbReference type="Proteomes" id="UP000291334">
    <property type="component" value="Unassembled WGS sequence"/>
</dbReference>
<feature type="region of interest" description="Disordered" evidence="1">
    <location>
        <begin position="1"/>
        <end position="24"/>
    </location>
</feature>
<proteinExistence type="predicted"/>
<dbReference type="EMBL" id="QJUM01000032">
    <property type="protein sequence ID" value="TBV01227.1"/>
    <property type="molecule type" value="Genomic_DNA"/>
</dbReference>
<dbReference type="RefSeq" id="WP_131176932.1">
    <property type="nucleotide sequence ID" value="NZ_QJUM01000032.1"/>
</dbReference>
<gene>
    <name evidence="2" type="ORF">DNK34_21560</name>
</gene>
<evidence type="ECO:0000313" key="2">
    <source>
        <dbReference type="EMBL" id="TBV01227.1"/>
    </source>
</evidence>
<evidence type="ECO:0000256" key="1">
    <source>
        <dbReference type="SAM" id="MobiDB-lite"/>
    </source>
</evidence>
<comment type="caution">
    <text evidence="2">The sequence shown here is derived from an EMBL/GenBank/DDBJ whole genome shotgun (WGS) entry which is preliminary data.</text>
</comment>
<protein>
    <submittedName>
        <fullName evidence="2">Uncharacterized protein</fullName>
    </submittedName>
</protein>